<dbReference type="PANTHER" id="PTHR39156:SF1">
    <property type="entry name" value="RIBONUCLEASE M5"/>
    <property type="match status" value="1"/>
</dbReference>
<dbReference type="PROSITE" id="PS50880">
    <property type="entry name" value="TOPRIM"/>
    <property type="match status" value="1"/>
</dbReference>
<gene>
    <name evidence="2" type="ORF">JQM67_04120</name>
</gene>
<evidence type="ECO:0000259" key="1">
    <source>
        <dbReference type="PROSITE" id="PS50880"/>
    </source>
</evidence>
<dbReference type="EMBL" id="JAFBIT010000001">
    <property type="protein sequence ID" value="MCF2651779.1"/>
    <property type="molecule type" value="Genomic_DNA"/>
</dbReference>
<dbReference type="Proteomes" id="UP001299220">
    <property type="component" value="Unassembled WGS sequence"/>
</dbReference>
<dbReference type="SUPFAM" id="SSF110455">
    <property type="entry name" value="Toprim domain"/>
    <property type="match status" value="1"/>
</dbReference>
<accession>A0ABS9CL51</accession>
<feature type="domain" description="Toprim" evidence="1">
    <location>
        <begin position="5"/>
        <end position="86"/>
    </location>
</feature>
<dbReference type="Pfam" id="PF13331">
    <property type="entry name" value="DUF4093"/>
    <property type="match status" value="1"/>
</dbReference>
<dbReference type="Gene3D" id="3.40.1360.10">
    <property type="match status" value="1"/>
</dbReference>
<evidence type="ECO:0000313" key="3">
    <source>
        <dbReference type="Proteomes" id="UP001299220"/>
    </source>
</evidence>
<dbReference type="PANTHER" id="PTHR39156">
    <property type="entry name" value="RIBONUCLEASE M5"/>
    <property type="match status" value="1"/>
</dbReference>
<evidence type="ECO:0000313" key="2">
    <source>
        <dbReference type="EMBL" id="MCF2651779.1"/>
    </source>
</evidence>
<dbReference type="Pfam" id="PF01751">
    <property type="entry name" value="Toprim"/>
    <property type="match status" value="1"/>
</dbReference>
<dbReference type="RefSeq" id="WP_235322781.1">
    <property type="nucleotide sequence ID" value="NZ_JAFBIT010000001.1"/>
</dbReference>
<sequence>MIHIREAVIVEGRYDKIKLSALTDALVVETNGFGIYKDAEKRDFIQKLAAERGIVILTDSDNAGRQIRSYLCSFIPNEQIRHAYIPDIYGKEKRKTVPSKEGKLGVEGVPGEVLLRALNEVGVVTGEHSRQPRLTPADLMALGLTGCENSAALRRRLLMALGLPENLSTKMLLRWLDTDEKLTRMLAILENFETDA</sequence>
<comment type="caution">
    <text evidence="2">The sequence shown here is derived from an EMBL/GenBank/DDBJ whole genome shotgun (WGS) entry which is preliminary data.</text>
</comment>
<keyword evidence="3" id="KW-1185">Reference proteome</keyword>
<organism evidence="2 3">
    <name type="scientific">Anaeromassilibacillus senegalensis</name>
    <dbReference type="NCBI Taxonomy" id="1673717"/>
    <lineage>
        <taxon>Bacteria</taxon>
        <taxon>Bacillati</taxon>
        <taxon>Bacillota</taxon>
        <taxon>Clostridia</taxon>
        <taxon>Eubacteriales</taxon>
        <taxon>Acutalibacteraceae</taxon>
        <taxon>Anaeromassilibacillus</taxon>
    </lineage>
</organism>
<name>A0ABS9CL51_9FIRM</name>
<dbReference type="InterPro" id="IPR025156">
    <property type="entry name" value="RNase_M5_C"/>
</dbReference>
<protein>
    <submittedName>
        <fullName evidence="2">DUF4093 domain-containing protein</fullName>
    </submittedName>
</protein>
<proteinExistence type="predicted"/>
<dbReference type="InterPro" id="IPR006171">
    <property type="entry name" value="TOPRIM_dom"/>
</dbReference>
<reference evidence="2 3" key="1">
    <citation type="submission" date="2020-12" db="EMBL/GenBank/DDBJ databases">
        <title>Whole genome sequences of gut porcine anaerobes.</title>
        <authorList>
            <person name="Kubasova T."/>
            <person name="Jahodarova E."/>
            <person name="Rychlik I."/>
        </authorList>
    </citation>
    <scope>NUCLEOTIDE SEQUENCE [LARGE SCALE GENOMIC DNA]</scope>
    <source>
        <strain evidence="2 3">An867</strain>
    </source>
</reference>